<proteinExistence type="predicted"/>
<dbReference type="Pfam" id="PF24161">
    <property type="entry name" value="CCDC39"/>
    <property type="match status" value="1"/>
</dbReference>
<evidence type="ECO:0000256" key="1">
    <source>
        <dbReference type="ARBA" id="ARBA00023054"/>
    </source>
</evidence>
<evidence type="ECO:0000256" key="3">
    <source>
        <dbReference type="SAM" id="MobiDB-lite"/>
    </source>
</evidence>
<dbReference type="PANTHER" id="PTHR18962:SF0">
    <property type="entry name" value="COILED-COIL DOMAIN-CONTAINING PROTEIN 39"/>
    <property type="match status" value="1"/>
</dbReference>
<feature type="region of interest" description="Disordered" evidence="3">
    <location>
        <begin position="141"/>
        <end position="192"/>
    </location>
</feature>
<reference evidence="4 6" key="1">
    <citation type="journal article" date="2008" name="Science">
        <title>The Physcomitrella genome reveals evolutionary insights into the conquest of land by plants.</title>
        <authorList>
            <person name="Rensing S."/>
            <person name="Lang D."/>
            <person name="Zimmer A."/>
            <person name="Terry A."/>
            <person name="Salamov A."/>
            <person name="Shapiro H."/>
            <person name="Nishiyama T."/>
            <person name="Perroud P.-F."/>
            <person name="Lindquist E."/>
            <person name="Kamisugi Y."/>
            <person name="Tanahashi T."/>
            <person name="Sakakibara K."/>
            <person name="Fujita T."/>
            <person name="Oishi K."/>
            <person name="Shin-I T."/>
            <person name="Kuroki Y."/>
            <person name="Toyoda A."/>
            <person name="Suzuki Y."/>
            <person name="Hashimoto A."/>
            <person name="Yamaguchi K."/>
            <person name="Sugano A."/>
            <person name="Kohara Y."/>
            <person name="Fujiyama A."/>
            <person name="Anterola A."/>
            <person name="Aoki S."/>
            <person name="Ashton N."/>
            <person name="Barbazuk W.B."/>
            <person name="Barker E."/>
            <person name="Bennetzen J."/>
            <person name="Bezanilla M."/>
            <person name="Blankenship R."/>
            <person name="Cho S.H."/>
            <person name="Dutcher S."/>
            <person name="Estelle M."/>
            <person name="Fawcett J.A."/>
            <person name="Gundlach H."/>
            <person name="Hanada K."/>
            <person name="Heyl A."/>
            <person name="Hicks K.A."/>
            <person name="Hugh J."/>
            <person name="Lohr M."/>
            <person name="Mayer K."/>
            <person name="Melkozernov A."/>
            <person name="Murata T."/>
            <person name="Nelson D."/>
            <person name="Pils B."/>
            <person name="Prigge M."/>
            <person name="Reiss B."/>
            <person name="Renner T."/>
            <person name="Rombauts S."/>
            <person name="Rushton P."/>
            <person name="Sanderfoot A."/>
            <person name="Schween G."/>
            <person name="Shiu S.-H."/>
            <person name="Stueber K."/>
            <person name="Theodoulou F.L."/>
            <person name="Tu H."/>
            <person name="Van de Peer Y."/>
            <person name="Verrier P.J."/>
            <person name="Waters E."/>
            <person name="Wood A."/>
            <person name="Yang L."/>
            <person name="Cove D."/>
            <person name="Cuming A."/>
            <person name="Hasebe M."/>
            <person name="Lucas S."/>
            <person name="Mishler D.B."/>
            <person name="Reski R."/>
            <person name="Grigoriev I."/>
            <person name="Quatrano R.S."/>
            <person name="Boore J.L."/>
        </authorList>
    </citation>
    <scope>NUCLEOTIDE SEQUENCE [LARGE SCALE GENOMIC DNA]</scope>
    <source>
        <strain evidence="5 6">cv. Gransden 2004</strain>
    </source>
</reference>
<reference evidence="4 6" key="2">
    <citation type="journal article" date="2018" name="Plant J.">
        <title>The Physcomitrella patens chromosome-scale assembly reveals moss genome structure and evolution.</title>
        <authorList>
            <person name="Lang D."/>
            <person name="Ullrich K.K."/>
            <person name="Murat F."/>
            <person name="Fuchs J."/>
            <person name="Jenkins J."/>
            <person name="Haas F.B."/>
            <person name="Piednoel M."/>
            <person name="Gundlach H."/>
            <person name="Van Bel M."/>
            <person name="Meyberg R."/>
            <person name="Vives C."/>
            <person name="Morata J."/>
            <person name="Symeonidi A."/>
            <person name="Hiss M."/>
            <person name="Muchero W."/>
            <person name="Kamisugi Y."/>
            <person name="Saleh O."/>
            <person name="Blanc G."/>
            <person name="Decker E.L."/>
            <person name="van Gessel N."/>
            <person name="Grimwood J."/>
            <person name="Hayes R.D."/>
            <person name="Graham S.W."/>
            <person name="Gunter L.E."/>
            <person name="McDaniel S.F."/>
            <person name="Hoernstein S.N.W."/>
            <person name="Larsson A."/>
            <person name="Li F.W."/>
            <person name="Perroud P.F."/>
            <person name="Phillips J."/>
            <person name="Ranjan P."/>
            <person name="Rokshar D.S."/>
            <person name="Rothfels C.J."/>
            <person name="Schneider L."/>
            <person name="Shu S."/>
            <person name="Stevenson D.W."/>
            <person name="Thummler F."/>
            <person name="Tillich M."/>
            <person name="Villarreal Aguilar J.C."/>
            <person name="Widiez T."/>
            <person name="Wong G.K."/>
            <person name="Wymore A."/>
            <person name="Zhang Y."/>
            <person name="Zimmer A.D."/>
            <person name="Quatrano R.S."/>
            <person name="Mayer K.F.X."/>
            <person name="Goodstein D."/>
            <person name="Casacuberta J.M."/>
            <person name="Vandepoele K."/>
            <person name="Reski R."/>
            <person name="Cuming A.C."/>
            <person name="Tuskan G.A."/>
            <person name="Maumus F."/>
            <person name="Salse J."/>
            <person name="Schmutz J."/>
            <person name="Rensing S.A."/>
        </authorList>
    </citation>
    <scope>NUCLEOTIDE SEQUENCE [LARGE SCALE GENOMIC DNA]</scope>
    <source>
        <strain evidence="5 6">cv. Gransden 2004</strain>
    </source>
</reference>
<dbReference type="Proteomes" id="UP000006727">
    <property type="component" value="Chromosome 27"/>
</dbReference>
<evidence type="ECO:0000313" key="6">
    <source>
        <dbReference type="Proteomes" id="UP000006727"/>
    </source>
</evidence>
<dbReference type="GO" id="GO:0005930">
    <property type="term" value="C:axoneme"/>
    <property type="evidence" value="ECO:0000318"/>
    <property type="project" value="GO_Central"/>
</dbReference>
<feature type="compositionally biased region" description="Basic and acidic residues" evidence="3">
    <location>
        <begin position="227"/>
        <end position="239"/>
    </location>
</feature>
<feature type="coiled-coil region" evidence="2">
    <location>
        <begin position="650"/>
        <end position="764"/>
    </location>
</feature>
<dbReference type="EnsemblPlants" id="Pp3c27_5290V3.1">
    <property type="protein sequence ID" value="Pp3c27_5290V3.1"/>
    <property type="gene ID" value="Pp3c27_5290"/>
</dbReference>
<protein>
    <recommendedName>
        <fullName evidence="7">Coiled-coil domain-containing protein 39</fullName>
    </recommendedName>
</protein>
<dbReference type="InterPro" id="IPR033290">
    <property type="entry name" value="CCDC39"/>
</dbReference>
<dbReference type="GO" id="GO:0003341">
    <property type="term" value="P:cilium movement"/>
    <property type="evidence" value="ECO:0000318"/>
    <property type="project" value="GO_Central"/>
</dbReference>
<name>A0A2K1IAS3_PHYPA</name>
<dbReference type="GO" id="GO:0036159">
    <property type="term" value="P:inner dynein arm assembly"/>
    <property type="evidence" value="ECO:0000318"/>
    <property type="project" value="GO_Central"/>
</dbReference>
<keyword evidence="1 2" id="KW-0175">Coiled coil</keyword>
<sequence>MAQISESDEDWDNVDDWGGDASLIEGVVAPALRETAISPTTSWDEDDEPWPPVQSRGMGQPRIAAPGVRWDESVAGSEDVRPEISASLPPSPMEGVLSPAIADRQVNETFAWAPNNTWERGEAPTRGLGRPMSEVERLEELRRGEPDRHGEIMTATRPREELADDTRGLLIQDQDHMRRASSPPVEGVLSSRAAAEEEIASTFNLGEYTLQGGPEGSADRGIGQPRGEQERQELLRQQDEELDDGWASSHGIDIEEMRRQLPDADGVIAEGPREEDTFAESFAWGVDGDDWALEERTVSPGRGTGYPIPPHVRHELGRLPMTAYELELLQNQTGRPTIIPGDWAVNLPRGEAVVRGDEVEAWQRVMAPTGPLPALQSGRVLMQDPGFDKNSDATPSSFNTDKQFELMKDKSMRFLPDFANDENRELNIMVQEAERQLREVEDATQEQDDRTTVMEDHMKQVQEEITATQQRVEAKRKEIQTEQHLITMTTFQTARLKQELEQWKQAALQKYEDFVALESYQKYDDTRIKALRLDEVKASGDLTRVRKLLEAEMAETHSYQVQLHKTAVEFRYEHDICLLHTERQEVIRQWERTIEMVHTRDKDIHRITEDFAANQQLIRREKRILDNCDLKLYNASEKRADMEKDIHSKNLDAQKQKEFLKQEMEKLKRAREALVNIKSDHFRNQHQYAKEVAKKAFFQEEVKRQKKMYQEARQQLKELREKVEDEYSHLDTLEKRTHTLEKLLHTEELNYKLAQKEVTDLQERHYKNSRKLFSLRASERDTIHEIKGGKSIAKTLVNRIAILEIELLKKEEKLYAADFQIQLLEGKVGRASGERSNAEEIETTRQVKELEAELDLLKKEEQAINDQMKKSVNEMRKSSRRKEDLETRKRKLNEKNAELSVECDAGMIGNKAMTKEREETALEDDLLQMEVQRLTDLLHSKADEVFNLDRLKQRLNKNMEDRKAEVDARQEVQRREMKIIAEELHDLKLKRQNLVLKIDKLQCKYDCLRARMKTSDGVELTAEFYLDQMKSQREEIQKKGLDLSEKLRKARVDVNFLESAAKQITDSNNNLRTSLTENEKTIELEEESEKLKGDLQKSRDRARFKLREERSLLRDLVEVEVKVQNREEELKTASNTSENLEYRIEHARKGIEEQTTKRKRAAARLNLFMRELRERAPPEEAKRICGEFVLSETRESAKDVLHKLKQLGMENPDYAQIIETRVNAEGFKLPTGPGSTRSSGSSGDSVVSLSSRIGKGKSKSPSRFIGDASTSTVFNMEFKGSGPSPR</sequence>
<feature type="coiled-coil region" evidence="2">
    <location>
        <begin position="1081"/>
        <end position="1143"/>
    </location>
</feature>
<keyword evidence="6" id="KW-1185">Reference proteome</keyword>
<reference evidence="5" key="3">
    <citation type="submission" date="2020-12" db="UniProtKB">
        <authorList>
            <consortium name="EnsemblPlants"/>
        </authorList>
    </citation>
    <scope>IDENTIFICATION</scope>
</reference>
<feature type="compositionally biased region" description="Basic and acidic residues" evidence="3">
    <location>
        <begin position="141"/>
        <end position="178"/>
    </location>
</feature>
<feature type="compositionally biased region" description="Low complexity" evidence="3">
    <location>
        <begin position="1229"/>
        <end position="1252"/>
    </location>
</feature>
<evidence type="ECO:0000256" key="2">
    <source>
        <dbReference type="SAM" id="Coils"/>
    </source>
</evidence>
<feature type="region of interest" description="Disordered" evidence="3">
    <location>
        <begin position="206"/>
        <end position="260"/>
    </location>
</feature>
<accession>A0A2K1IAS3</accession>
<dbReference type="STRING" id="3218.A0A2K1IAS3"/>
<dbReference type="EnsemblPlants" id="Pp3c27_5290V3.2">
    <property type="protein sequence ID" value="Pp3c27_5290V3.2"/>
    <property type="gene ID" value="Pp3c27_5290"/>
</dbReference>
<evidence type="ECO:0000313" key="4">
    <source>
        <dbReference type="EMBL" id="PNR26383.1"/>
    </source>
</evidence>
<evidence type="ECO:0008006" key="7">
    <source>
        <dbReference type="Google" id="ProtNLM"/>
    </source>
</evidence>
<dbReference type="EMBL" id="ABEU02000027">
    <property type="protein sequence ID" value="PNR26383.1"/>
    <property type="molecule type" value="Genomic_DNA"/>
</dbReference>
<feature type="coiled-coil region" evidence="2">
    <location>
        <begin position="419"/>
        <end position="478"/>
    </location>
</feature>
<dbReference type="Gramene" id="Pp3c27_5290V3.1">
    <property type="protein sequence ID" value="Pp3c27_5290V3.1"/>
    <property type="gene ID" value="Pp3c27_5290"/>
</dbReference>
<organism evidence="4">
    <name type="scientific">Physcomitrium patens</name>
    <name type="common">Spreading-leaved earth moss</name>
    <name type="synonym">Physcomitrella patens</name>
    <dbReference type="NCBI Taxonomy" id="3218"/>
    <lineage>
        <taxon>Eukaryota</taxon>
        <taxon>Viridiplantae</taxon>
        <taxon>Streptophyta</taxon>
        <taxon>Embryophyta</taxon>
        <taxon>Bryophyta</taxon>
        <taxon>Bryophytina</taxon>
        <taxon>Bryopsida</taxon>
        <taxon>Funariidae</taxon>
        <taxon>Funariales</taxon>
        <taxon>Funariaceae</taxon>
        <taxon>Physcomitrium</taxon>
    </lineage>
</organism>
<dbReference type="Gramene" id="Pp3c27_5290V3.2">
    <property type="protein sequence ID" value="Pp3c27_5290V3.2"/>
    <property type="gene ID" value="Pp3c27_5290"/>
</dbReference>
<dbReference type="PaxDb" id="3218-PP1S276_65V6.1"/>
<evidence type="ECO:0000313" key="5">
    <source>
        <dbReference type="EnsemblPlants" id="Pp3c27_5290V3.1"/>
    </source>
</evidence>
<dbReference type="GO" id="GO:0060285">
    <property type="term" value="P:cilium-dependent cell motility"/>
    <property type="evidence" value="ECO:0000318"/>
    <property type="project" value="GO_Central"/>
</dbReference>
<feature type="region of interest" description="Disordered" evidence="3">
    <location>
        <begin position="37"/>
        <end position="95"/>
    </location>
</feature>
<dbReference type="InParanoid" id="A0A2K1IAS3"/>
<feature type="region of interest" description="Disordered" evidence="3">
    <location>
        <begin position="1226"/>
        <end position="1267"/>
    </location>
</feature>
<gene>
    <name evidence="4" type="ORF">PHYPA_030958</name>
</gene>
<feature type="region of interest" description="Disordered" evidence="3">
    <location>
        <begin position="865"/>
        <end position="893"/>
    </location>
</feature>
<dbReference type="PANTHER" id="PTHR18962">
    <property type="entry name" value="COILED-COIL DOMAIN-CONTAINING PROTEIN 39"/>
    <property type="match status" value="1"/>
</dbReference>
<feature type="coiled-coil region" evidence="2">
    <location>
        <begin position="956"/>
        <end position="1046"/>
    </location>
</feature>